<gene>
    <name evidence="7" type="ORF">IMG5_170650</name>
</gene>
<dbReference type="GO" id="GO:0005737">
    <property type="term" value="C:cytoplasm"/>
    <property type="evidence" value="ECO:0007669"/>
    <property type="project" value="TreeGrafter"/>
</dbReference>
<feature type="compositionally biased region" description="Basic residues" evidence="4">
    <location>
        <begin position="1"/>
        <end position="14"/>
    </location>
</feature>
<dbReference type="InterPro" id="IPR019134">
    <property type="entry name" value="Cactin_C"/>
</dbReference>
<dbReference type="EMBL" id="GL984219">
    <property type="protein sequence ID" value="EGR28681.1"/>
    <property type="molecule type" value="Genomic_DNA"/>
</dbReference>
<organism evidence="7 8">
    <name type="scientific">Ichthyophthirius multifiliis</name>
    <name type="common">White spot disease agent</name>
    <name type="synonym">Ich</name>
    <dbReference type="NCBI Taxonomy" id="5932"/>
    <lineage>
        <taxon>Eukaryota</taxon>
        <taxon>Sar</taxon>
        <taxon>Alveolata</taxon>
        <taxon>Ciliophora</taxon>
        <taxon>Intramacronucleata</taxon>
        <taxon>Oligohymenophorea</taxon>
        <taxon>Hymenostomatida</taxon>
        <taxon>Ophryoglenina</taxon>
        <taxon>Ichthyophthirius</taxon>
    </lineage>
</organism>
<evidence type="ECO:0000256" key="3">
    <source>
        <dbReference type="SAM" id="Coils"/>
    </source>
</evidence>
<evidence type="ECO:0000256" key="2">
    <source>
        <dbReference type="ARBA" id="ARBA00034534"/>
    </source>
</evidence>
<dbReference type="GeneID" id="14904763"/>
<dbReference type="PANTHER" id="PTHR21737">
    <property type="entry name" value="POLYGLUTAMINE BINDING PROTEIN 1/MARVEL MEMBRANE-ASSOCIATING DOMAIN CONTAINING 3"/>
    <property type="match status" value="1"/>
</dbReference>
<dbReference type="Proteomes" id="UP000008983">
    <property type="component" value="Unassembled WGS sequence"/>
</dbReference>
<dbReference type="SMART" id="SM01050">
    <property type="entry name" value="CactinC_cactus"/>
    <property type="match status" value="1"/>
</dbReference>
<feature type="domain" description="Splicing factor cactin central" evidence="6">
    <location>
        <begin position="106"/>
        <end position="291"/>
    </location>
</feature>
<dbReference type="RefSeq" id="XP_004029917.1">
    <property type="nucleotide sequence ID" value="XM_004029869.1"/>
</dbReference>
<dbReference type="OrthoDB" id="265955at2759"/>
<dbReference type="GO" id="GO:0045292">
    <property type="term" value="P:mRNA cis splicing, via spliceosome"/>
    <property type="evidence" value="ECO:0007669"/>
    <property type="project" value="TreeGrafter"/>
</dbReference>
<keyword evidence="8" id="KW-1185">Reference proteome</keyword>
<dbReference type="InParanoid" id="G0R1I0"/>
<feature type="coiled-coil region" evidence="3">
    <location>
        <begin position="80"/>
        <end position="108"/>
    </location>
</feature>
<dbReference type="STRING" id="857967.G0R1I0"/>
<dbReference type="PANTHER" id="PTHR21737:SF4">
    <property type="entry name" value="SPLICING FACTOR CACTIN"/>
    <property type="match status" value="1"/>
</dbReference>
<feature type="region of interest" description="Disordered" evidence="4">
    <location>
        <begin position="1"/>
        <end position="24"/>
    </location>
</feature>
<dbReference type="Pfam" id="PF10312">
    <property type="entry name" value="Cactin_mid"/>
    <property type="match status" value="1"/>
</dbReference>
<evidence type="ECO:0000313" key="7">
    <source>
        <dbReference type="EMBL" id="EGR28681.1"/>
    </source>
</evidence>
<name>G0R1I0_ICHMU</name>
<sequence length="553" mass="66753">MKEKHNKSRSRSRSHSNDIKQAEELSLTYKIRQKIIQKELGYTNEENPFGDRNINETILWGKSKQKTQNLKTESEIFQDIQKVKQNRLQRQQDKQRLEEERQNQIKEREYETYMQWKQKEESFHKFQSKIRALVRITQGKEEFVDKISKIYYIYKQKIAFNPHLEPLMMDLISQIKIQETTILQKLHELSKNCQLEEDFPAENELENLNQFWVNMQHVTYFFLEEKHKQFEEFQNEIQSIFINKKLPELSELEKTINSTLKNPSLDKTDQLYWQNVQDRLLLYKASLIFQALYNQFFSQTTSFSPEQSHSDSKNAFKELKPQENEVVILPEHACSPILIPFGDQREKLAIQIEKIEDIREIFFNKIYKKALNALESKKVKNSHFVIEKQTEKEEVDQVTQKLLEIEKKKPMEEGEEAFDEQFQVQNNYDWQDQCKSKKPKFFNRVKWGFDWNKYNQMHFDTDNTPPKYIQGYKFNIFYPELIEKDKTPEYSLEVAEDPAYCIIKFTAGPPYEDIAFKIVNREWDYSDKKGFKCFFAREALTLHFNFKRNKYRR</sequence>
<feature type="domain" description="Splicing factor Cactin C-terminal" evidence="5">
    <location>
        <begin position="430"/>
        <end position="553"/>
    </location>
</feature>
<dbReference type="GO" id="GO:0005681">
    <property type="term" value="C:spliceosomal complex"/>
    <property type="evidence" value="ECO:0007669"/>
    <property type="project" value="TreeGrafter"/>
</dbReference>
<evidence type="ECO:0000256" key="4">
    <source>
        <dbReference type="SAM" id="MobiDB-lite"/>
    </source>
</evidence>
<evidence type="ECO:0000256" key="1">
    <source>
        <dbReference type="ARBA" id="ARBA00006895"/>
    </source>
</evidence>
<dbReference type="InterPro" id="IPR018816">
    <property type="entry name" value="Cactin_central"/>
</dbReference>
<evidence type="ECO:0000259" key="6">
    <source>
        <dbReference type="Pfam" id="PF10312"/>
    </source>
</evidence>
<dbReference type="Pfam" id="PF09732">
    <property type="entry name" value="CactinC_cactus"/>
    <property type="match status" value="1"/>
</dbReference>
<proteinExistence type="inferred from homology"/>
<dbReference type="eggNOG" id="KOG2370">
    <property type="taxonomic scope" value="Eukaryota"/>
</dbReference>
<evidence type="ECO:0000313" key="8">
    <source>
        <dbReference type="Proteomes" id="UP000008983"/>
    </source>
</evidence>
<comment type="similarity">
    <text evidence="1">Belongs to the CACTIN family.</text>
</comment>
<keyword evidence="3" id="KW-0175">Coiled coil</keyword>
<dbReference type="AlphaFoldDB" id="G0R1I0"/>
<dbReference type="FunCoup" id="G0R1I0">
    <property type="interactions" value="429"/>
</dbReference>
<evidence type="ECO:0000259" key="5">
    <source>
        <dbReference type="Pfam" id="PF09732"/>
    </source>
</evidence>
<dbReference type="OMA" id="HIDFWND"/>
<reference evidence="7 8" key="1">
    <citation type="submission" date="2011-07" db="EMBL/GenBank/DDBJ databases">
        <authorList>
            <person name="Coyne R."/>
            <person name="Brami D."/>
            <person name="Johnson J."/>
            <person name="Hostetler J."/>
            <person name="Hannick L."/>
            <person name="Clark T."/>
            <person name="Cassidy-Hanley D."/>
            <person name="Inman J."/>
        </authorList>
    </citation>
    <scope>NUCLEOTIDE SEQUENCE [LARGE SCALE GENOMIC DNA]</scope>
    <source>
        <strain evidence="7 8">G5</strain>
    </source>
</reference>
<accession>G0R1I0</accession>
<protein>
    <recommendedName>
        <fullName evidence="2">Splicing factor Cactin</fullName>
    </recommendedName>
</protein>